<dbReference type="PROSITE" id="PS01124">
    <property type="entry name" value="HTH_ARAC_FAMILY_2"/>
    <property type="match status" value="1"/>
</dbReference>
<reference evidence="6" key="1">
    <citation type="journal article" date="2019" name="Int. J. Syst. Evol. Microbiol.">
        <title>The Global Catalogue of Microorganisms (GCM) 10K type strain sequencing project: providing services to taxonomists for standard genome sequencing and annotation.</title>
        <authorList>
            <consortium name="The Broad Institute Genomics Platform"/>
            <consortium name="The Broad Institute Genome Sequencing Center for Infectious Disease"/>
            <person name="Wu L."/>
            <person name="Ma J."/>
        </authorList>
    </citation>
    <scope>NUCLEOTIDE SEQUENCE [LARGE SCALE GENOMIC DNA]</scope>
    <source>
        <strain evidence="6">TBRC 5832</strain>
    </source>
</reference>
<keyword evidence="2" id="KW-0238">DNA-binding</keyword>
<proteinExistence type="predicted"/>
<comment type="caution">
    <text evidence="5">The sequence shown here is derived from an EMBL/GenBank/DDBJ whole genome shotgun (WGS) entry which is preliminary data.</text>
</comment>
<evidence type="ECO:0000256" key="3">
    <source>
        <dbReference type="ARBA" id="ARBA00023163"/>
    </source>
</evidence>
<keyword evidence="1" id="KW-0805">Transcription regulation</keyword>
<feature type="domain" description="HTH araC/xylS-type" evidence="4">
    <location>
        <begin position="194"/>
        <end position="290"/>
    </location>
</feature>
<evidence type="ECO:0000313" key="5">
    <source>
        <dbReference type="EMBL" id="MFC4068865.1"/>
    </source>
</evidence>
<sequence length="297" mass="31291">MGDDFASGVLVAAVRRVLADDGVAVGAAAVSGAHVPLAVKRELLGGVAAEHGLLVLLRAGAAVLRERSDPLLAALHAAAGPADLLDRWARLERFAHSRHRVAVQEMGVDLVRADHVGPRGEPPQPGEDALILGLLTGLMGAAGARGLTVTAGGHTVYADGNFREPPPDLAQWCFSWSGVESRPFAGPGGADLAARARHLLADDPARRWTLRDVAAGVGVPARSLQRRLRHERGFTGMLAGVRAEAAAEMLRAGPLPLGVIGFTCGYADQPHFTREFRRRTAMTPGQYRAAFAVESRT</sequence>
<dbReference type="EMBL" id="JBHSBL010000019">
    <property type="protein sequence ID" value="MFC4068865.1"/>
    <property type="molecule type" value="Genomic_DNA"/>
</dbReference>
<dbReference type="SMART" id="SM00342">
    <property type="entry name" value="HTH_ARAC"/>
    <property type="match status" value="1"/>
</dbReference>
<gene>
    <name evidence="5" type="ORF">ACFO0C_28375</name>
</gene>
<accession>A0ABV8J4G0</accession>
<dbReference type="PANTHER" id="PTHR47894:SF1">
    <property type="entry name" value="HTH-TYPE TRANSCRIPTIONAL REGULATOR VQSM"/>
    <property type="match status" value="1"/>
</dbReference>
<dbReference type="SUPFAM" id="SSF46689">
    <property type="entry name" value="Homeodomain-like"/>
    <property type="match status" value="1"/>
</dbReference>
<keyword evidence="6" id="KW-1185">Reference proteome</keyword>
<name>A0ABV8J4G0_9ACTN</name>
<evidence type="ECO:0000256" key="1">
    <source>
        <dbReference type="ARBA" id="ARBA00023015"/>
    </source>
</evidence>
<keyword evidence="3" id="KW-0804">Transcription</keyword>
<dbReference type="InterPro" id="IPR018060">
    <property type="entry name" value="HTH_AraC"/>
</dbReference>
<evidence type="ECO:0000256" key="2">
    <source>
        <dbReference type="ARBA" id="ARBA00023125"/>
    </source>
</evidence>
<dbReference type="PROSITE" id="PS00041">
    <property type="entry name" value="HTH_ARAC_FAMILY_1"/>
    <property type="match status" value="1"/>
</dbReference>
<evidence type="ECO:0000313" key="6">
    <source>
        <dbReference type="Proteomes" id="UP001595867"/>
    </source>
</evidence>
<dbReference type="InterPro" id="IPR009057">
    <property type="entry name" value="Homeodomain-like_sf"/>
</dbReference>
<evidence type="ECO:0000259" key="4">
    <source>
        <dbReference type="PROSITE" id="PS01124"/>
    </source>
</evidence>
<dbReference type="Gene3D" id="1.10.10.60">
    <property type="entry name" value="Homeodomain-like"/>
    <property type="match status" value="1"/>
</dbReference>
<organism evidence="5 6">
    <name type="scientific">Actinoplanes subglobosus</name>
    <dbReference type="NCBI Taxonomy" id="1547892"/>
    <lineage>
        <taxon>Bacteria</taxon>
        <taxon>Bacillati</taxon>
        <taxon>Actinomycetota</taxon>
        <taxon>Actinomycetes</taxon>
        <taxon>Micromonosporales</taxon>
        <taxon>Micromonosporaceae</taxon>
        <taxon>Actinoplanes</taxon>
    </lineage>
</organism>
<protein>
    <submittedName>
        <fullName evidence="5">Helix-turn-helix transcriptional regulator</fullName>
    </submittedName>
</protein>
<dbReference type="InterPro" id="IPR018062">
    <property type="entry name" value="HTH_AraC-typ_CS"/>
</dbReference>
<dbReference type="PANTHER" id="PTHR47894">
    <property type="entry name" value="HTH-TYPE TRANSCRIPTIONAL REGULATOR GADX"/>
    <property type="match status" value="1"/>
</dbReference>
<dbReference type="RefSeq" id="WP_378069750.1">
    <property type="nucleotide sequence ID" value="NZ_JBHSBL010000019.1"/>
</dbReference>
<dbReference type="Proteomes" id="UP001595867">
    <property type="component" value="Unassembled WGS sequence"/>
</dbReference>
<dbReference type="Pfam" id="PF12833">
    <property type="entry name" value="HTH_18"/>
    <property type="match status" value="1"/>
</dbReference>